<keyword evidence="3 4" id="KW-0620">Polyamine biosynthesis</keyword>
<reference evidence="6 7" key="1">
    <citation type="submission" date="2020-08" db="EMBL/GenBank/DDBJ databases">
        <title>The Agave Microbiome: Exploring the role of microbial communities in plant adaptations to desert environments.</title>
        <authorList>
            <person name="Partida-Martinez L.P."/>
        </authorList>
    </citation>
    <scope>NUCLEOTIDE SEQUENCE [LARGE SCALE GENOMIC DNA]</scope>
    <source>
        <strain evidence="6 7">AT3.2</strain>
    </source>
</reference>
<proteinExistence type="inferred from homology"/>
<sequence>MPAPHDLPEPPAVAAPLVVSDGKRRTLAFTLDDVQSEMLLARPDALVLDYTRAMMCFALFAPRPRHIVMVGLGGGSLAKFCYRHFPQARITVLEIRADVIALRDVFCLPPDDARLRVLHCDAADYLARTPGDADVLLVDGFDRGGLPPALASSAFYAAGRRALRPGGVLVANIFTYDPDYVSFLQRLRDAFDGRVIWFRHIAGNNRILFAVRPGTSPLRAERLLGRLARRGRDRSGIGFGWANRLLARGVVAWLARRRG</sequence>
<dbReference type="PANTHER" id="PTHR43317">
    <property type="entry name" value="THERMOSPERMINE SYNTHASE ACAULIS5"/>
    <property type="match status" value="1"/>
</dbReference>
<organism evidence="6 7">
    <name type="scientific">Massilia aurea</name>
    <dbReference type="NCBI Taxonomy" id="373040"/>
    <lineage>
        <taxon>Bacteria</taxon>
        <taxon>Pseudomonadati</taxon>
        <taxon>Pseudomonadota</taxon>
        <taxon>Betaproteobacteria</taxon>
        <taxon>Burkholderiales</taxon>
        <taxon>Oxalobacteraceae</taxon>
        <taxon>Telluria group</taxon>
        <taxon>Massilia</taxon>
    </lineage>
</organism>
<evidence type="ECO:0000256" key="2">
    <source>
        <dbReference type="ARBA" id="ARBA00022679"/>
    </source>
</evidence>
<feature type="domain" description="PABS" evidence="5">
    <location>
        <begin position="1"/>
        <end position="216"/>
    </location>
</feature>
<evidence type="ECO:0000256" key="4">
    <source>
        <dbReference type="PROSITE-ProRule" id="PRU00354"/>
    </source>
</evidence>
<dbReference type="Proteomes" id="UP000540787">
    <property type="component" value="Unassembled WGS sequence"/>
</dbReference>
<accession>A0A7W9WXJ4</accession>
<dbReference type="NCBIfam" id="NF037959">
    <property type="entry name" value="MFS_SpdSyn"/>
    <property type="match status" value="1"/>
</dbReference>
<dbReference type="GO" id="GO:0004766">
    <property type="term" value="F:spermidine synthase activity"/>
    <property type="evidence" value="ECO:0007669"/>
    <property type="project" value="UniProtKB-EC"/>
</dbReference>
<evidence type="ECO:0000259" key="5">
    <source>
        <dbReference type="PROSITE" id="PS51006"/>
    </source>
</evidence>
<dbReference type="PROSITE" id="PS51006">
    <property type="entry name" value="PABS_2"/>
    <property type="match status" value="1"/>
</dbReference>
<dbReference type="CDD" id="cd02440">
    <property type="entry name" value="AdoMet_MTases"/>
    <property type="match status" value="1"/>
</dbReference>
<dbReference type="SUPFAM" id="SSF53335">
    <property type="entry name" value="S-adenosyl-L-methionine-dependent methyltransferases"/>
    <property type="match status" value="1"/>
</dbReference>
<dbReference type="AlphaFoldDB" id="A0A7W9WXJ4"/>
<dbReference type="GO" id="GO:0006596">
    <property type="term" value="P:polyamine biosynthetic process"/>
    <property type="evidence" value="ECO:0007669"/>
    <property type="project" value="UniProtKB-UniRule"/>
</dbReference>
<dbReference type="InterPro" id="IPR029063">
    <property type="entry name" value="SAM-dependent_MTases_sf"/>
</dbReference>
<gene>
    <name evidence="6" type="ORF">HD842_000681</name>
</gene>
<evidence type="ECO:0000313" key="6">
    <source>
        <dbReference type="EMBL" id="MBB6132570.1"/>
    </source>
</evidence>
<comment type="similarity">
    <text evidence="1">Belongs to the spermidine/spermine synthase family.</text>
</comment>
<dbReference type="Gene3D" id="3.40.50.150">
    <property type="entry name" value="Vaccinia Virus protein VP39"/>
    <property type="match status" value="1"/>
</dbReference>
<dbReference type="EC" id="2.5.1.16" evidence="6"/>
<dbReference type="Pfam" id="PF01564">
    <property type="entry name" value="Spermine_synth"/>
    <property type="match status" value="1"/>
</dbReference>
<dbReference type="EMBL" id="JACHBX010000001">
    <property type="protein sequence ID" value="MBB6132570.1"/>
    <property type="molecule type" value="Genomic_DNA"/>
</dbReference>
<dbReference type="PANTHER" id="PTHR43317:SF11">
    <property type="entry name" value="POLYAMINE AMINOPROPYLTRANSFERASE 2"/>
    <property type="match status" value="1"/>
</dbReference>
<dbReference type="RefSeq" id="WP_183550975.1">
    <property type="nucleotide sequence ID" value="NZ_JACHBX010000001.1"/>
</dbReference>
<name>A0A7W9WXJ4_9BURK</name>
<feature type="active site" description="Proton acceptor" evidence="4">
    <location>
        <position position="139"/>
    </location>
</feature>
<dbReference type="InterPro" id="IPR030374">
    <property type="entry name" value="PABS"/>
</dbReference>
<comment type="caution">
    <text evidence="6">The sequence shown here is derived from an EMBL/GenBank/DDBJ whole genome shotgun (WGS) entry which is preliminary data.</text>
</comment>
<keyword evidence="7" id="KW-1185">Reference proteome</keyword>
<evidence type="ECO:0000256" key="1">
    <source>
        <dbReference type="ARBA" id="ARBA00007867"/>
    </source>
</evidence>
<keyword evidence="2 4" id="KW-0808">Transferase</keyword>
<protein>
    <submittedName>
        <fullName evidence="6">Spermidine synthase</fullName>
        <ecNumber evidence="6">2.5.1.16</ecNumber>
    </submittedName>
</protein>
<evidence type="ECO:0000256" key="3">
    <source>
        <dbReference type="ARBA" id="ARBA00023115"/>
    </source>
</evidence>
<evidence type="ECO:0000313" key="7">
    <source>
        <dbReference type="Proteomes" id="UP000540787"/>
    </source>
</evidence>